<dbReference type="Pfam" id="PF00334">
    <property type="entry name" value="NDK"/>
    <property type="match status" value="1"/>
</dbReference>
<dbReference type="InterPro" id="IPR036850">
    <property type="entry name" value="NDK-like_dom_sf"/>
</dbReference>
<accession>A0A9W6WVI9</accession>
<organism evidence="3 4">
    <name type="scientific">Phytophthora fragariaefolia</name>
    <dbReference type="NCBI Taxonomy" id="1490495"/>
    <lineage>
        <taxon>Eukaryota</taxon>
        <taxon>Sar</taxon>
        <taxon>Stramenopiles</taxon>
        <taxon>Oomycota</taxon>
        <taxon>Peronosporomycetes</taxon>
        <taxon>Peronosporales</taxon>
        <taxon>Peronosporaceae</taxon>
        <taxon>Phytophthora</taxon>
    </lineage>
</organism>
<dbReference type="Proteomes" id="UP001165121">
    <property type="component" value="Unassembled WGS sequence"/>
</dbReference>
<dbReference type="InterPro" id="IPR034907">
    <property type="entry name" value="NDK-like_dom"/>
</dbReference>
<comment type="caution">
    <text evidence="1">Lacks conserved residue(s) required for the propagation of feature annotation.</text>
</comment>
<dbReference type="AlphaFoldDB" id="A0A9W6WVI9"/>
<dbReference type="PROSITE" id="PS51374">
    <property type="entry name" value="NDPK_LIKE"/>
    <property type="match status" value="1"/>
</dbReference>
<evidence type="ECO:0000259" key="2">
    <source>
        <dbReference type="Pfam" id="PF00334"/>
    </source>
</evidence>
<dbReference type="SUPFAM" id="SSF54919">
    <property type="entry name" value="Nucleoside diphosphate kinase, NDK"/>
    <property type="match status" value="1"/>
</dbReference>
<feature type="domain" description="Nucleoside diphosphate kinase-like" evidence="2">
    <location>
        <begin position="109"/>
        <end position="160"/>
    </location>
</feature>
<dbReference type="OrthoDB" id="270127at2759"/>
<dbReference type="EMBL" id="BSXT01000114">
    <property type="protein sequence ID" value="GMF17908.1"/>
    <property type="molecule type" value="Genomic_DNA"/>
</dbReference>
<sequence length="202" mass="22021">MGCIIQLVEHSGLLIRDLRMIHLQRSHLLTLQSLGALADNNQQQLLLSDVSVLIEVRLPTLKTMQNAKEKLVGAGFTHGVLIAGAGLDAFSPGVTPSSAFPTTAVLDNCTLCLVRPRLLREARVGEILDAIVTAGFEISAMKFVHLQMNEADELFQIYKGVVRQYHVRVASICKAYTLTLTKSLPYTTGNAEVHVFIAVPST</sequence>
<reference evidence="3" key="1">
    <citation type="submission" date="2023-04" db="EMBL/GenBank/DDBJ databases">
        <title>Phytophthora fragariaefolia NBRC 109709.</title>
        <authorList>
            <person name="Ichikawa N."/>
            <person name="Sato H."/>
            <person name="Tonouchi N."/>
        </authorList>
    </citation>
    <scope>NUCLEOTIDE SEQUENCE</scope>
    <source>
        <strain evidence="3">NBRC 109709</strain>
    </source>
</reference>
<proteinExistence type="inferred from homology"/>
<evidence type="ECO:0000256" key="1">
    <source>
        <dbReference type="PROSITE-ProRule" id="PRU00706"/>
    </source>
</evidence>
<protein>
    <submittedName>
        <fullName evidence="3">Unnamed protein product</fullName>
    </submittedName>
</protein>
<comment type="similarity">
    <text evidence="1">Belongs to the NDK family.</text>
</comment>
<evidence type="ECO:0000313" key="4">
    <source>
        <dbReference type="Proteomes" id="UP001165121"/>
    </source>
</evidence>
<dbReference type="Gene3D" id="3.30.70.141">
    <property type="entry name" value="Nucleoside diphosphate kinase-like domain"/>
    <property type="match status" value="1"/>
</dbReference>
<keyword evidence="4" id="KW-1185">Reference proteome</keyword>
<evidence type="ECO:0000313" key="3">
    <source>
        <dbReference type="EMBL" id="GMF17908.1"/>
    </source>
</evidence>
<name>A0A9W6WVI9_9STRA</name>
<gene>
    <name evidence="3" type="ORF">Pfra01_000140100</name>
</gene>
<comment type="caution">
    <text evidence="3">The sequence shown here is derived from an EMBL/GenBank/DDBJ whole genome shotgun (WGS) entry which is preliminary data.</text>
</comment>